<dbReference type="InterPro" id="IPR003018">
    <property type="entry name" value="GAF"/>
</dbReference>
<evidence type="ECO:0000313" key="9">
    <source>
        <dbReference type="Proteomes" id="UP001228581"/>
    </source>
</evidence>
<keyword evidence="8" id="KW-0067">ATP-binding</keyword>
<dbReference type="Pfam" id="PF02518">
    <property type="entry name" value="HATPase_c"/>
    <property type="match status" value="1"/>
</dbReference>
<gene>
    <name evidence="8" type="ORF">QNI19_36165</name>
</gene>
<dbReference type="SUPFAM" id="SSF47384">
    <property type="entry name" value="Homodimeric domain of signal transducing histidine kinase"/>
    <property type="match status" value="1"/>
</dbReference>
<organism evidence="8 9">
    <name type="scientific">Xanthocytophaga flava</name>
    <dbReference type="NCBI Taxonomy" id="3048013"/>
    <lineage>
        <taxon>Bacteria</taxon>
        <taxon>Pseudomonadati</taxon>
        <taxon>Bacteroidota</taxon>
        <taxon>Cytophagia</taxon>
        <taxon>Cytophagales</taxon>
        <taxon>Rhodocytophagaceae</taxon>
        <taxon>Xanthocytophaga</taxon>
    </lineage>
</organism>
<evidence type="ECO:0000256" key="5">
    <source>
        <dbReference type="ARBA" id="ARBA00022777"/>
    </source>
</evidence>
<dbReference type="Proteomes" id="UP001228581">
    <property type="component" value="Unassembled WGS sequence"/>
</dbReference>
<keyword evidence="3" id="KW-0597">Phosphoprotein</keyword>
<dbReference type="InterPro" id="IPR036097">
    <property type="entry name" value="HisK_dim/P_sf"/>
</dbReference>
<dbReference type="InterPro" id="IPR003594">
    <property type="entry name" value="HATPase_dom"/>
</dbReference>
<accession>A0ABT7CZT5</accession>
<evidence type="ECO:0000259" key="7">
    <source>
        <dbReference type="PROSITE" id="PS50109"/>
    </source>
</evidence>
<feature type="coiled-coil region" evidence="6">
    <location>
        <begin position="160"/>
        <end position="187"/>
    </location>
</feature>
<dbReference type="InterPro" id="IPR036890">
    <property type="entry name" value="HATPase_C_sf"/>
</dbReference>
<keyword evidence="4" id="KW-0808">Transferase</keyword>
<dbReference type="InterPro" id="IPR004358">
    <property type="entry name" value="Sig_transdc_His_kin-like_C"/>
</dbReference>
<proteinExistence type="predicted"/>
<evidence type="ECO:0000256" key="2">
    <source>
        <dbReference type="ARBA" id="ARBA00012438"/>
    </source>
</evidence>
<dbReference type="EMBL" id="JASJOT010000046">
    <property type="protein sequence ID" value="MDJ1498427.1"/>
    <property type="molecule type" value="Genomic_DNA"/>
</dbReference>
<dbReference type="Gene3D" id="1.10.287.130">
    <property type="match status" value="1"/>
</dbReference>
<dbReference type="InterPro" id="IPR052162">
    <property type="entry name" value="Sensor_kinase/Photoreceptor"/>
</dbReference>
<evidence type="ECO:0000313" key="8">
    <source>
        <dbReference type="EMBL" id="MDJ1498427.1"/>
    </source>
</evidence>
<evidence type="ECO:0000256" key="4">
    <source>
        <dbReference type="ARBA" id="ARBA00022679"/>
    </source>
</evidence>
<dbReference type="SMART" id="SM00387">
    <property type="entry name" value="HATPase_c"/>
    <property type="match status" value="1"/>
</dbReference>
<evidence type="ECO:0000256" key="1">
    <source>
        <dbReference type="ARBA" id="ARBA00000085"/>
    </source>
</evidence>
<dbReference type="PANTHER" id="PTHR43304">
    <property type="entry name" value="PHYTOCHROME-LIKE PROTEIN CPH1"/>
    <property type="match status" value="1"/>
</dbReference>
<keyword evidence="9" id="KW-1185">Reference proteome</keyword>
<keyword evidence="6" id="KW-0175">Coiled coil</keyword>
<comment type="caution">
    <text evidence="8">The sequence shown here is derived from an EMBL/GenBank/DDBJ whole genome shotgun (WGS) entry which is preliminary data.</text>
</comment>
<keyword evidence="8" id="KW-0547">Nucleotide-binding</keyword>
<protein>
    <recommendedName>
        <fullName evidence="2">histidine kinase</fullName>
        <ecNumber evidence="2">2.7.13.3</ecNumber>
    </recommendedName>
</protein>
<dbReference type="InterPro" id="IPR005467">
    <property type="entry name" value="His_kinase_dom"/>
</dbReference>
<reference evidence="8 9" key="1">
    <citation type="submission" date="2023-05" db="EMBL/GenBank/DDBJ databases">
        <authorList>
            <person name="Zhang X."/>
        </authorList>
    </citation>
    <scope>NUCLEOTIDE SEQUENCE [LARGE SCALE GENOMIC DNA]</scope>
    <source>
        <strain evidence="8 9">DM2B3-1</strain>
    </source>
</reference>
<dbReference type="PANTHER" id="PTHR43304:SF1">
    <property type="entry name" value="PAC DOMAIN-CONTAINING PROTEIN"/>
    <property type="match status" value="1"/>
</dbReference>
<sequence>MKSELSHLKADVERVKQIPIIPNMLEVICRSTGMGFAAVARVTEKYWIACSVHDEISFGLKSGEELPIQTTICNEVRHDNQSVVIDHVAEDEYFRNHHTPKLYGFESYISVPIRLKNGEFFGTLCAIDPKPALLNNQTTIGMFNLFSDLIAFYLQSVELLEQGNTRIDNLNRQVNDAQDEIRQYEFITSHNLREPLRQLRMFTTMLVTATEQNQNEKAKTLALKVNEKALRFTEIVADLSRYSDFTYKRQDFAKVNLNQLVQEALVDLEMELKQRSIVITWDNLPVIEAVPEQMIQLFVFLIRNAIRFSQPEQQVKVHISAVPPLEGAKFVEIQVKDNGIGISQWQQEKIFDVLNPLSYDQASESSNISLAYCRKIVRSHQGSISVNSEPDKGTTFSIILPLTQN</sequence>
<evidence type="ECO:0000256" key="6">
    <source>
        <dbReference type="SAM" id="Coils"/>
    </source>
</evidence>
<dbReference type="Gene3D" id="3.30.450.40">
    <property type="match status" value="1"/>
</dbReference>
<comment type="catalytic activity">
    <reaction evidence="1">
        <text>ATP + protein L-histidine = ADP + protein N-phospho-L-histidine.</text>
        <dbReference type="EC" id="2.7.13.3"/>
    </reaction>
</comment>
<name>A0ABT7CZT5_9BACT</name>
<evidence type="ECO:0000256" key="3">
    <source>
        <dbReference type="ARBA" id="ARBA00022553"/>
    </source>
</evidence>
<dbReference type="EC" id="2.7.13.3" evidence="2"/>
<dbReference type="PROSITE" id="PS50109">
    <property type="entry name" value="HIS_KIN"/>
    <property type="match status" value="1"/>
</dbReference>
<dbReference type="SUPFAM" id="SSF55874">
    <property type="entry name" value="ATPase domain of HSP90 chaperone/DNA topoisomerase II/histidine kinase"/>
    <property type="match status" value="1"/>
</dbReference>
<dbReference type="InterPro" id="IPR029016">
    <property type="entry name" value="GAF-like_dom_sf"/>
</dbReference>
<dbReference type="PRINTS" id="PR00344">
    <property type="entry name" value="BCTRLSENSOR"/>
</dbReference>
<dbReference type="SMART" id="SM00065">
    <property type="entry name" value="GAF"/>
    <property type="match status" value="1"/>
</dbReference>
<dbReference type="Gene3D" id="3.30.565.10">
    <property type="entry name" value="Histidine kinase-like ATPase, C-terminal domain"/>
    <property type="match status" value="1"/>
</dbReference>
<dbReference type="SUPFAM" id="SSF55781">
    <property type="entry name" value="GAF domain-like"/>
    <property type="match status" value="1"/>
</dbReference>
<dbReference type="Pfam" id="PF01590">
    <property type="entry name" value="GAF"/>
    <property type="match status" value="1"/>
</dbReference>
<feature type="domain" description="Histidine kinase" evidence="7">
    <location>
        <begin position="187"/>
        <end position="404"/>
    </location>
</feature>
<keyword evidence="5" id="KW-0418">Kinase</keyword>
<dbReference type="GO" id="GO:0005524">
    <property type="term" value="F:ATP binding"/>
    <property type="evidence" value="ECO:0007669"/>
    <property type="project" value="UniProtKB-KW"/>
</dbReference>